<keyword evidence="5" id="KW-0486">Methionine biosynthesis</keyword>
<evidence type="ECO:0000256" key="1">
    <source>
        <dbReference type="ARBA" id="ARBA00004945"/>
    </source>
</evidence>
<keyword evidence="7" id="KW-0326">Glycosidase</keyword>
<evidence type="ECO:0000259" key="6">
    <source>
        <dbReference type="Pfam" id="PF01048"/>
    </source>
</evidence>
<dbReference type="Gene3D" id="3.40.50.1580">
    <property type="entry name" value="Nucleoside phosphorylase domain"/>
    <property type="match status" value="1"/>
</dbReference>
<dbReference type="GO" id="GO:0019509">
    <property type="term" value="P:L-methionine salvage from methylthioadenosine"/>
    <property type="evidence" value="ECO:0007669"/>
    <property type="project" value="UniProtKB-UniPathway"/>
</dbReference>
<dbReference type="RefSeq" id="WP_050759730.1">
    <property type="nucleotide sequence ID" value="NZ_CP054010.1"/>
</dbReference>
<gene>
    <name evidence="7" type="ORF">FIU21_03530</name>
</gene>
<feature type="domain" description="Nucleoside phosphorylase" evidence="6">
    <location>
        <begin position="2"/>
        <end position="229"/>
    </location>
</feature>
<evidence type="ECO:0000313" key="8">
    <source>
        <dbReference type="Proteomes" id="UP000500843"/>
    </source>
</evidence>
<dbReference type="GO" id="GO:0008930">
    <property type="term" value="F:methylthioadenosine nucleosidase activity"/>
    <property type="evidence" value="ECO:0007669"/>
    <property type="project" value="InterPro"/>
</dbReference>
<accession>A0A7D4GRG5</accession>
<comment type="pathway">
    <text evidence="1">Amino-acid biosynthesis; L-methionine biosynthesis via salvage pathway; S-methyl-5-thio-alpha-D-ribose 1-phosphate from S-methyl-5'-thioadenosine (hydrolase route): step 1/2.</text>
</comment>
<dbReference type="CDD" id="cd09008">
    <property type="entry name" value="MTAN"/>
    <property type="match status" value="1"/>
</dbReference>
<keyword evidence="4 7" id="KW-0378">Hydrolase</keyword>
<proteinExistence type="predicted"/>
<evidence type="ECO:0000313" key="7">
    <source>
        <dbReference type="EMBL" id="QKH88051.1"/>
    </source>
</evidence>
<dbReference type="GO" id="GO:0008782">
    <property type="term" value="F:adenosylhomocysteine nucleosidase activity"/>
    <property type="evidence" value="ECO:0007669"/>
    <property type="project" value="UniProtKB-EC"/>
</dbReference>
<dbReference type="GO" id="GO:0005829">
    <property type="term" value="C:cytosol"/>
    <property type="evidence" value="ECO:0007669"/>
    <property type="project" value="TreeGrafter"/>
</dbReference>
<dbReference type="EC" id="3.2.2.9" evidence="2"/>
<evidence type="ECO:0000256" key="5">
    <source>
        <dbReference type="ARBA" id="ARBA00023167"/>
    </source>
</evidence>
<dbReference type="InterPro" id="IPR000845">
    <property type="entry name" value="Nucleoside_phosphorylase_d"/>
</dbReference>
<evidence type="ECO:0000256" key="4">
    <source>
        <dbReference type="ARBA" id="ARBA00022801"/>
    </source>
</evidence>
<dbReference type="InterPro" id="IPR035994">
    <property type="entry name" value="Nucleoside_phosphorylase_sf"/>
</dbReference>
<dbReference type="GO" id="GO:0009164">
    <property type="term" value="P:nucleoside catabolic process"/>
    <property type="evidence" value="ECO:0007669"/>
    <property type="project" value="InterPro"/>
</dbReference>
<name>A0A7D4GRG5_9BACT</name>
<reference evidence="7 8" key="1">
    <citation type="submission" date="2020-05" db="EMBL/GenBank/DDBJ databases">
        <title>FDA dAtabase for Regulatory Grade micrObial Sequences (FDA-ARGOS): Supporting development and validation of Infectious Disease Dx tests.</title>
        <authorList>
            <person name="Moreno J."/>
            <person name="Tallon L."/>
            <person name="Sadzewicz L."/>
            <person name="Zhao X."/>
            <person name="Vavikolanu K."/>
            <person name="Mehta A."/>
            <person name="Aluvathingal J."/>
            <person name="Nadendla S."/>
            <person name="Myers T."/>
            <person name="Yan Y."/>
            <person name="Sichtig H."/>
        </authorList>
    </citation>
    <scope>NUCLEOTIDE SEQUENCE [LARGE SCALE GENOMIC DNA]</scope>
    <source>
        <strain evidence="7 8">FDAARGOS_760</strain>
    </source>
</reference>
<dbReference type="AlphaFoldDB" id="A0A7D4GRG5"/>
<sequence length="250" mass="27977">MKIGIIVAMDKEFAQLKAILSNTETKHFNHKDFVTGRLGEKEIILQQCGIGKVNSAIGAVEMINHYHPDLVISSGCAGGADTSLEVTDVVVATECAYHDAYCGDEVAYGQIIGMPARFKAPTELIEKALSLNNLPDCKDLHVKAGLTVSGEWFVNSREKMQQIMDHFPEATAVDMESCSIAQVCHIYQTPFVSFRVISDVPLKDNKASQYYDFWERIANGSFEVTKQFINLIQNSEFRIHNYDYRGRQSL</sequence>
<dbReference type="NCBIfam" id="TIGR01704">
    <property type="entry name" value="MTA_SAH-Nsdase"/>
    <property type="match status" value="1"/>
</dbReference>
<dbReference type="InterPro" id="IPR010049">
    <property type="entry name" value="MTA_SAH_Nsdase"/>
</dbReference>
<dbReference type="NCBIfam" id="NF004079">
    <property type="entry name" value="PRK05584.1"/>
    <property type="match status" value="1"/>
</dbReference>
<organism evidence="7 8">
    <name type="scientific">Prevotella melaninogenica</name>
    <dbReference type="NCBI Taxonomy" id="28132"/>
    <lineage>
        <taxon>Bacteria</taxon>
        <taxon>Pseudomonadati</taxon>
        <taxon>Bacteroidota</taxon>
        <taxon>Bacteroidia</taxon>
        <taxon>Bacteroidales</taxon>
        <taxon>Prevotellaceae</taxon>
        <taxon>Prevotella</taxon>
    </lineage>
</organism>
<dbReference type="SUPFAM" id="SSF53167">
    <property type="entry name" value="Purine and uridine phosphorylases"/>
    <property type="match status" value="1"/>
</dbReference>
<dbReference type="Pfam" id="PF01048">
    <property type="entry name" value="PNP_UDP_1"/>
    <property type="match status" value="1"/>
</dbReference>
<dbReference type="UniPathway" id="UPA00904">
    <property type="reaction ID" value="UER00871"/>
</dbReference>
<dbReference type="PANTHER" id="PTHR46832">
    <property type="entry name" value="5'-METHYLTHIOADENOSINE/S-ADENOSYLHOMOCYSTEINE NUCLEOSIDASE"/>
    <property type="match status" value="1"/>
</dbReference>
<dbReference type="Proteomes" id="UP000500843">
    <property type="component" value="Chromosome 1"/>
</dbReference>
<evidence type="ECO:0000256" key="3">
    <source>
        <dbReference type="ARBA" id="ARBA00022605"/>
    </source>
</evidence>
<protein>
    <recommendedName>
        <fullName evidence="2">adenosylhomocysteine nucleosidase</fullName>
        <ecNumber evidence="2">3.2.2.9</ecNumber>
    </recommendedName>
</protein>
<dbReference type="PANTHER" id="PTHR46832:SF1">
    <property type="entry name" value="5'-METHYLTHIOADENOSINE_S-ADENOSYLHOMOCYSTEINE NUCLEOSIDASE"/>
    <property type="match status" value="1"/>
</dbReference>
<dbReference type="GO" id="GO:0019284">
    <property type="term" value="P:L-methionine salvage from S-adenosylmethionine"/>
    <property type="evidence" value="ECO:0007669"/>
    <property type="project" value="TreeGrafter"/>
</dbReference>
<keyword evidence="3" id="KW-0028">Amino-acid biosynthesis</keyword>
<dbReference type="EMBL" id="CP054010">
    <property type="protein sequence ID" value="QKH88051.1"/>
    <property type="molecule type" value="Genomic_DNA"/>
</dbReference>
<evidence type="ECO:0000256" key="2">
    <source>
        <dbReference type="ARBA" id="ARBA00011974"/>
    </source>
</evidence>